<dbReference type="Proteomes" id="UP001180531">
    <property type="component" value="Unassembled WGS sequence"/>
</dbReference>
<evidence type="ECO:0000256" key="1">
    <source>
        <dbReference type="SAM" id="MobiDB-lite"/>
    </source>
</evidence>
<dbReference type="InterPro" id="IPR039556">
    <property type="entry name" value="ICL/PEPM"/>
</dbReference>
<dbReference type="Pfam" id="PF13714">
    <property type="entry name" value="PEP_mutase"/>
    <property type="match status" value="1"/>
</dbReference>
<dbReference type="SUPFAM" id="SSF48264">
    <property type="entry name" value="Cytochrome P450"/>
    <property type="match status" value="1"/>
</dbReference>
<keyword evidence="3" id="KW-1185">Reference proteome</keyword>
<protein>
    <submittedName>
        <fullName evidence="2">Isocitrate lyase/phosphoenolpyruvate mutase family protein</fullName>
    </submittedName>
</protein>
<evidence type="ECO:0000313" key="3">
    <source>
        <dbReference type="Proteomes" id="UP001180531"/>
    </source>
</evidence>
<dbReference type="GO" id="GO:0016829">
    <property type="term" value="F:lyase activity"/>
    <property type="evidence" value="ECO:0007669"/>
    <property type="project" value="UniProtKB-KW"/>
</dbReference>
<organism evidence="2 3">
    <name type="scientific">Streptomyces hesseae</name>
    <dbReference type="NCBI Taxonomy" id="3075519"/>
    <lineage>
        <taxon>Bacteria</taxon>
        <taxon>Bacillati</taxon>
        <taxon>Actinomycetota</taxon>
        <taxon>Actinomycetes</taxon>
        <taxon>Kitasatosporales</taxon>
        <taxon>Streptomycetaceae</taxon>
        <taxon>Streptomyces</taxon>
    </lineage>
</organism>
<dbReference type="RefSeq" id="WP_311610077.1">
    <property type="nucleotide sequence ID" value="NZ_JAVRFI010000005.1"/>
</dbReference>
<dbReference type="InterPro" id="IPR040442">
    <property type="entry name" value="Pyrv_kinase-like_dom_sf"/>
</dbReference>
<proteinExistence type="predicted"/>
<feature type="compositionally biased region" description="Low complexity" evidence="1">
    <location>
        <begin position="1"/>
        <end position="22"/>
    </location>
</feature>
<dbReference type="EMBL" id="JAVRFI010000005">
    <property type="protein sequence ID" value="MDT0449635.1"/>
    <property type="molecule type" value="Genomic_DNA"/>
</dbReference>
<dbReference type="PANTHER" id="PTHR42905">
    <property type="entry name" value="PHOSPHOENOLPYRUVATE CARBOXYLASE"/>
    <property type="match status" value="1"/>
</dbReference>
<keyword evidence="2" id="KW-0456">Lyase</keyword>
<feature type="region of interest" description="Disordered" evidence="1">
    <location>
        <begin position="1"/>
        <end position="26"/>
    </location>
</feature>
<comment type="caution">
    <text evidence="2">The sequence shown here is derived from an EMBL/GenBank/DDBJ whole genome shotgun (WGS) entry which is preliminary data.</text>
</comment>
<sequence>MTETTDTTDATDTATDTTGPTRTTHEFDRYADIRAALADPALVPEPPAAHTGPAGASVAWLRATVARFASGEPHRRRRALVEAELARLEPAALQRAVAAEPGGDLRTRVVRTLAEAMGMPEPEAVAKAVTVVSGPYFGAPADEAADEAVAWLVERTAPGATNKADEAGLEAAANRIGLLVQACDATAALAEAAGTGDVPLARVLRENPPLRTTRRVAAHATQVAGRRIAEGDAVVLDLVAAHRTHPVPLTFGAPPRICPGRAHALALADGLRGRRPTAFARLHHQPAPLLLPNAWDHASAAALVAQGFPAIGTTSLGVAAAAGLPDGEAATAEATLALARRLGQGSFLFSVDAEGGFSDDPRDVAELARTLHAAGAAGINLEDGRPDGTLAPAELHAAKIAAVKAAAPALFVNARTDTHWLGRQEDETAARLAVYEQAGADGVFVPGLSDPDGIGALTATLTVPLNILYTPTGPTLADLAGLGVRRVSLGSLLYRRALTAAVATATAIRDGRPTDLTSLSYAEAQALTAPTAGTPETV</sequence>
<dbReference type="InterPro" id="IPR036396">
    <property type="entry name" value="Cyt_P450_sf"/>
</dbReference>
<dbReference type="Gene3D" id="3.20.20.60">
    <property type="entry name" value="Phosphoenolpyruvate-binding domains"/>
    <property type="match status" value="1"/>
</dbReference>
<dbReference type="PANTHER" id="PTHR42905:SF16">
    <property type="entry name" value="CARBOXYPHOSPHONOENOLPYRUVATE PHOSPHONOMUTASE-LIKE PROTEIN (AFU_ORTHOLOGUE AFUA_5G07230)"/>
    <property type="match status" value="1"/>
</dbReference>
<name>A0ABU2SL64_9ACTN</name>
<dbReference type="CDD" id="cd00377">
    <property type="entry name" value="ICL_PEPM"/>
    <property type="match status" value="1"/>
</dbReference>
<dbReference type="SUPFAM" id="SSF51621">
    <property type="entry name" value="Phosphoenolpyruvate/pyruvate domain"/>
    <property type="match status" value="1"/>
</dbReference>
<accession>A0ABU2SL64</accession>
<gene>
    <name evidence="2" type="ORF">RM609_11205</name>
</gene>
<dbReference type="Gene3D" id="1.10.630.10">
    <property type="entry name" value="Cytochrome P450"/>
    <property type="match status" value="1"/>
</dbReference>
<dbReference type="InterPro" id="IPR015813">
    <property type="entry name" value="Pyrv/PenolPyrv_kinase-like_dom"/>
</dbReference>
<evidence type="ECO:0000313" key="2">
    <source>
        <dbReference type="EMBL" id="MDT0449635.1"/>
    </source>
</evidence>
<reference evidence="2" key="1">
    <citation type="submission" date="2024-05" db="EMBL/GenBank/DDBJ databases">
        <title>30 novel species of actinomycetes from the DSMZ collection.</title>
        <authorList>
            <person name="Nouioui I."/>
        </authorList>
    </citation>
    <scope>NUCLEOTIDE SEQUENCE</scope>
    <source>
        <strain evidence="2">DSM 40473</strain>
    </source>
</reference>